<evidence type="ECO:0000256" key="4">
    <source>
        <dbReference type="ARBA" id="ARBA00022741"/>
    </source>
</evidence>
<keyword evidence="6 9" id="KW-0067">ATP-binding</keyword>
<dbReference type="SMART" id="SM00220">
    <property type="entry name" value="S_TKc"/>
    <property type="match status" value="1"/>
</dbReference>
<feature type="binding site" evidence="9">
    <location>
        <position position="151"/>
    </location>
    <ligand>
        <name>ATP</name>
        <dbReference type="ChEBI" id="CHEBI:30616"/>
    </ligand>
</feature>
<comment type="similarity">
    <text evidence="1">Belongs to the protein kinase superfamily. STE Ser/Thr protein kinase family. MAP kinase kinase kinase subfamily.</text>
</comment>
<keyword evidence="4 9" id="KW-0547">Nucleotide-binding</keyword>
<accession>A0AA38TV34</accession>
<keyword evidence="13" id="KW-1185">Reference proteome</keyword>
<feature type="domain" description="Protein kinase" evidence="11">
    <location>
        <begin position="122"/>
        <end position="406"/>
    </location>
</feature>
<comment type="catalytic activity">
    <reaction evidence="8">
        <text>L-seryl-[protein] + ATP = O-phospho-L-seryl-[protein] + ADP + H(+)</text>
        <dbReference type="Rhea" id="RHEA:17989"/>
        <dbReference type="Rhea" id="RHEA-COMP:9863"/>
        <dbReference type="Rhea" id="RHEA-COMP:11604"/>
        <dbReference type="ChEBI" id="CHEBI:15378"/>
        <dbReference type="ChEBI" id="CHEBI:29999"/>
        <dbReference type="ChEBI" id="CHEBI:30616"/>
        <dbReference type="ChEBI" id="CHEBI:83421"/>
        <dbReference type="ChEBI" id="CHEBI:456216"/>
        <dbReference type="EC" id="2.7.11.25"/>
    </reaction>
</comment>
<dbReference type="Pfam" id="PF00069">
    <property type="entry name" value="Pkinase"/>
    <property type="match status" value="1"/>
</dbReference>
<evidence type="ECO:0000256" key="5">
    <source>
        <dbReference type="ARBA" id="ARBA00022777"/>
    </source>
</evidence>
<dbReference type="PANTHER" id="PTHR48016">
    <property type="entry name" value="MAP KINASE KINASE KINASE SSK2-RELATED-RELATED"/>
    <property type="match status" value="1"/>
</dbReference>
<sequence length="497" mass="55621">MITNCSCRSHRLGRGMGTDGCGDLISHKPSTYHGRKASCRITLDGPPRIAVAPATTFTTLRPKIFSTVDVPQEPRLLPPSERVENKNNKVHPLPLPPGGVSRPVSWHQSLDKSQGKARKGQWEKGKLLGRGTYGSVYEATNCETGSLCALKEVDIIPDDTKSSECIRQLEQVILLNPLRSKSSTKFKTSKHCTVFGFRSAWLKMFLATEIMSSVQVEDKFCIYLEHVHPGSISKYVRERCGAVTESVVRNFTRHILSGLAYLHSEKTVHRDIKGANLLVDSSGVVKLADFGLAKHLSPYVVDLSLKGTPHWMAPEVLQAALRKDANSEHVYSVDIWSLGCTVIEMVTGKPPWSEFTAVQAMFNALNKSPPIPEALSLEGRDFLSRCLQRNPEKLSSAASLLEHPWCATFDHSFPLCKQEGSEIECKFQIGVSQNRTKSEKTSRNRNRKKPRKSKNQMVRKYHNPRRSLVHQPDGLNMDSSLMSKIFTSPPWKWFSNC</sequence>
<dbReference type="InterPro" id="IPR000719">
    <property type="entry name" value="Prot_kinase_dom"/>
</dbReference>
<evidence type="ECO:0000256" key="6">
    <source>
        <dbReference type="ARBA" id="ARBA00022840"/>
    </source>
</evidence>
<evidence type="ECO:0000256" key="3">
    <source>
        <dbReference type="ARBA" id="ARBA00022679"/>
    </source>
</evidence>
<feature type="region of interest" description="Disordered" evidence="10">
    <location>
        <begin position="73"/>
        <end position="121"/>
    </location>
</feature>
<evidence type="ECO:0000256" key="1">
    <source>
        <dbReference type="ARBA" id="ARBA00006529"/>
    </source>
</evidence>
<evidence type="ECO:0000256" key="2">
    <source>
        <dbReference type="ARBA" id="ARBA00012406"/>
    </source>
</evidence>
<evidence type="ECO:0000259" key="11">
    <source>
        <dbReference type="PROSITE" id="PS50011"/>
    </source>
</evidence>
<evidence type="ECO:0000256" key="7">
    <source>
        <dbReference type="ARBA" id="ARBA00047559"/>
    </source>
</evidence>
<evidence type="ECO:0000313" key="12">
    <source>
        <dbReference type="EMBL" id="KAJ9567583.1"/>
    </source>
</evidence>
<dbReference type="Proteomes" id="UP001172457">
    <property type="component" value="Chromosome 1"/>
</dbReference>
<dbReference type="InterPro" id="IPR011009">
    <property type="entry name" value="Kinase-like_dom_sf"/>
</dbReference>
<dbReference type="Gene3D" id="1.10.510.10">
    <property type="entry name" value="Transferase(Phosphotransferase) domain 1"/>
    <property type="match status" value="1"/>
</dbReference>
<name>A0AA38TV34_9ASTR</name>
<dbReference type="PROSITE" id="PS50011">
    <property type="entry name" value="PROTEIN_KINASE_DOM"/>
    <property type="match status" value="1"/>
</dbReference>
<dbReference type="AlphaFoldDB" id="A0AA38TV34"/>
<feature type="region of interest" description="Disordered" evidence="10">
    <location>
        <begin position="434"/>
        <end position="474"/>
    </location>
</feature>
<dbReference type="EC" id="2.7.11.25" evidence="2"/>
<evidence type="ECO:0000256" key="9">
    <source>
        <dbReference type="PROSITE-ProRule" id="PRU10141"/>
    </source>
</evidence>
<evidence type="ECO:0000256" key="8">
    <source>
        <dbReference type="ARBA" id="ARBA00048329"/>
    </source>
</evidence>
<evidence type="ECO:0000313" key="13">
    <source>
        <dbReference type="Proteomes" id="UP001172457"/>
    </source>
</evidence>
<dbReference type="GO" id="GO:0005737">
    <property type="term" value="C:cytoplasm"/>
    <property type="evidence" value="ECO:0007669"/>
    <property type="project" value="TreeGrafter"/>
</dbReference>
<reference evidence="12" key="1">
    <citation type="submission" date="2023-03" db="EMBL/GenBank/DDBJ databases">
        <title>Chromosome-scale reference genome and RAD-based genetic map of yellow starthistle (Centaurea solstitialis) reveal putative structural variation and QTLs associated with invader traits.</title>
        <authorList>
            <person name="Reatini B."/>
            <person name="Cang F.A."/>
            <person name="Jiang Q."/>
            <person name="Mckibben M.T.W."/>
            <person name="Barker M.S."/>
            <person name="Rieseberg L.H."/>
            <person name="Dlugosch K.M."/>
        </authorList>
    </citation>
    <scope>NUCLEOTIDE SEQUENCE</scope>
    <source>
        <strain evidence="12">CAN-66</strain>
        <tissue evidence="12">Leaf</tissue>
    </source>
</reference>
<dbReference type="EMBL" id="JARYMX010000001">
    <property type="protein sequence ID" value="KAJ9567583.1"/>
    <property type="molecule type" value="Genomic_DNA"/>
</dbReference>
<protein>
    <recommendedName>
        <fullName evidence="2">mitogen-activated protein kinase kinase kinase</fullName>
        <ecNumber evidence="2">2.7.11.25</ecNumber>
    </recommendedName>
</protein>
<dbReference type="PROSITE" id="PS00107">
    <property type="entry name" value="PROTEIN_KINASE_ATP"/>
    <property type="match status" value="1"/>
</dbReference>
<dbReference type="GO" id="GO:0005524">
    <property type="term" value="F:ATP binding"/>
    <property type="evidence" value="ECO:0007669"/>
    <property type="project" value="UniProtKB-UniRule"/>
</dbReference>
<gene>
    <name evidence="12" type="ORF">OSB04_003549</name>
</gene>
<evidence type="ECO:0000256" key="10">
    <source>
        <dbReference type="SAM" id="MobiDB-lite"/>
    </source>
</evidence>
<keyword evidence="3" id="KW-0808">Transferase</keyword>
<feature type="compositionally biased region" description="Basic and acidic residues" evidence="10">
    <location>
        <begin position="109"/>
        <end position="121"/>
    </location>
</feature>
<comment type="catalytic activity">
    <reaction evidence="7">
        <text>L-threonyl-[protein] + ATP = O-phospho-L-threonyl-[protein] + ADP + H(+)</text>
        <dbReference type="Rhea" id="RHEA:46608"/>
        <dbReference type="Rhea" id="RHEA-COMP:11060"/>
        <dbReference type="Rhea" id="RHEA-COMP:11605"/>
        <dbReference type="ChEBI" id="CHEBI:15378"/>
        <dbReference type="ChEBI" id="CHEBI:30013"/>
        <dbReference type="ChEBI" id="CHEBI:30616"/>
        <dbReference type="ChEBI" id="CHEBI:61977"/>
        <dbReference type="ChEBI" id="CHEBI:456216"/>
        <dbReference type="EC" id="2.7.11.25"/>
    </reaction>
</comment>
<feature type="compositionally biased region" description="Basic residues" evidence="10">
    <location>
        <begin position="443"/>
        <end position="468"/>
    </location>
</feature>
<dbReference type="GO" id="GO:0004709">
    <property type="term" value="F:MAP kinase kinase kinase activity"/>
    <property type="evidence" value="ECO:0007669"/>
    <property type="project" value="UniProtKB-EC"/>
</dbReference>
<dbReference type="InterPro" id="IPR017441">
    <property type="entry name" value="Protein_kinase_ATP_BS"/>
</dbReference>
<dbReference type="Gene3D" id="3.30.200.20">
    <property type="entry name" value="Phosphorylase Kinase, domain 1"/>
    <property type="match status" value="1"/>
</dbReference>
<dbReference type="SUPFAM" id="SSF56112">
    <property type="entry name" value="Protein kinase-like (PK-like)"/>
    <property type="match status" value="1"/>
</dbReference>
<dbReference type="PANTHER" id="PTHR48016:SF12">
    <property type="entry name" value="PROTEIN KINASE DOMAIN-CONTAINING PROTEIN"/>
    <property type="match status" value="1"/>
</dbReference>
<comment type="caution">
    <text evidence="12">The sequence shown here is derived from an EMBL/GenBank/DDBJ whole genome shotgun (WGS) entry which is preliminary data.</text>
</comment>
<dbReference type="InterPro" id="IPR050538">
    <property type="entry name" value="MAP_kinase_kinase_kinase"/>
</dbReference>
<proteinExistence type="inferred from homology"/>
<keyword evidence="5" id="KW-0418">Kinase</keyword>
<organism evidence="12 13">
    <name type="scientific">Centaurea solstitialis</name>
    <name type="common">yellow star-thistle</name>
    <dbReference type="NCBI Taxonomy" id="347529"/>
    <lineage>
        <taxon>Eukaryota</taxon>
        <taxon>Viridiplantae</taxon>
        <taxon>Streptophyta</taxon>
        <taxon>Embryophyta</taxon>
        <taxon>Tracheophyta</taxon>
        <taxon>Spermatophyta</taxon>
        <taxon>Magnoliopsida</taxon>
        <taxon>eudicotyledons</taxon>
        <taxon>Gunneridae</taxon>
        <taxon>Pentapetalae</taxon>
        <taxon>asterids</taxon>
        <taxon>campanulids</taxon>
        <taxon>Asterales</taxon>
        <taxon>Asteraceae</taxon>
        <taxon>Carduoideae</taxon>
        <taxon>Cardueae</taxon>
        <taxon>Centaureinae</taxon>
        <taxon>Centaurea</taxon>
    </lineage>
</organism>